<evidence type="ECO:0000313" key="1">
    <source>
        <dbReference type="EMBL" id="HJC36702.1"/>
    </source>
</evidence>
<sequence>MKINWKEHAPLMLVQSAAASMTAGFRLKVHKTDDYPFAGALAILLQQEEGEHVRQPLIFDEERNACLDFSSLCFGTFVLSIIREDGSAMPEDTRTRIFIDGEEMQGDTASFSLTLEQPWVQVMAELSADYSELTVHVMEDSAQGTSLPLPTSRYQYEIIGPDGTRREELSAENHFEKTLRLPRGSYQIRPLSGACTIYVDDVLSEGTLTITADQHWAALIEQRSTASAVRVRALRSDGNGTCFPFKGEEITAILRGNTETMQLRLTEENGFSVSLYDLSEGTYSLSAVTMEGCEYVILTDGEENGGIIEVQGEQVKADIVYFPVRSDPAGSLRIRKMIRTERGCLIEPDEGERFCVCVCGCGVTHTFLLNAENHFTAQLADLCPGCYQISEQKGTGYATEYVLADGTILIDGMLELDGCRGADVIVINEQRNNGKLQICKYVEDEQGCLSAPSGSCYAVRVHSFAFQETFMLNAKNDYCIALDQLPKGCYDIRESEGENVLYSVDQGEWSRSARVIIDDARVHEVRILNLNEPRTGTIRIEKLVENDRCVLMQPERSEYFQVCISSSQMRRMITLNAANQWCVYVDELPYGEYRIEELYEDEAYYMVNGTRKEEAVITLGQTMQEVKIINILPRGCTLKLDARMEDCEGRTVCPDDDFETVLIVQGDALCKEIRLCADNRWQAELHGLCAERISVRVKENMGYDIYYESCGRRSESCAITMGETSTVSVVHRYAHCQGSVCVEKRIEDECGSLCFPDGQTYAMRLYGEDVEVPFVLNEANGYCVWFDDLHRGTYEIKEEDMCPCAFIVDDQHQEEGSFQLSAQDVHVLVVNPPRQRPMLQIQARVRDDQGNVVLPKGPQRFALMGQGIHRVVALSAEEGFLWCADDLPAGTYVLYGADGKMYTCLIDGEAHEQARFILDQEDISVIMIEEPCACVLHVCCRLRDTAGRTIMPPASYRCHLTLSQGQESVRLCLEENGDFCCRADGLCPGKVTIMPDDDHYASYVNGKRIEGNALILSEGETYVELIKEVAAASIRIDGMCRQGEDYHECAQGTIDLILRGPHDAQTLTLNEANGWSITLSKLLPGDYVLCSPAQNVCFYAGNTKSCNEMRISLNEQDIAISAVLQEAQLAEFSVVTRDEQGNVVAPRPEDIFTVRLTSRCYFETLVFSNADDWQLRRSIFAGIYEMYANAPSGYRFDHAEADGTVISGAKADLQPGSSVSFYFTRRSAETGNVLYVQGCRRDSDCDCLKQPLPQTVFTLELRHEDQIRTLILNEENQWRVCLHDLEDGAYALSGEGYAYIVDGEPMAQAELELNGGTHHVKVIHDEELAAGALIMEAWMWDGEQLVKPQDELSLWAEVSGNGQEWQLLLDSSNHWLVSLTHLQPGVYQIHADQENVWYQIEDQTPSQEGLAVIKEGEVQMRLLLARSPLKKGSIHLRKYIQKGNELMVPWEGEYTFILSHPGFEERITLNADNQYHEEVSFLDAGTYVLDEQDTGTVTYRVDGGSEVSHAVIEVREEPVEVQAINHLGSGGGTLVLKLENGSEPIRFLLQKNDVEYEIELNAENGFQRQLEGIEAGLYALSAKSDDKLLYACDGQEQREHCSIRFDADVHTVTVIPDSEAAAAATLKLQLWAADDRGIQHLPRNQEKIRVTLAGAQERVIELSAAAGYVCVLDDLPPGEASLHSSSPCMYRIDGREETAQASFSMREKETIQVDIIVKENRHHQPPTRLVL</sequence>
<reference evidence="1" key="2">
    <citation type="submission" date="2021-04" db="EMBL/GenBank/DDBJ databases">
        <authorList>
            <person name="Gilroy R."/>
        </authorList>
    </citation>
    <scope>NUCLEOTIDE SEQUENCE</scope>
    <source>
        <strain evidence="1">CHK187-11901</strain>
    </source>
</reference>
<protein>
    <submittedName>
        <fullName evidence="1">Uncharacterized protein</fullName>
    </submittedName>
</protein>
<dbReference type="EMBL" id="DWWM01000042">
    <property type="protein sequence ID" value="HJC36702.1"/>
    <property type="molecule type" value="Genomic_DNA"/>
</dbReference>
<gene>
    <name evidence="1" type="ORF">H9702_06180</name>
</gene>
<dbReference type="Proteomes" id="UP000823896">
    <property type="component" value="Unassembled WGS sequence"/>
</dbReference>
<reference evidence="1" key="1">
    <citation type="journal article" date="2021" name="PeerJ">
        <title>Extensive microbial diversity within the chicken gut microbiome revealed by metagenomics and culture.</title>
        <authorList>
            <person name="Gilroy R."/>
            <person name="Ravi A."/>
            <person name="Getino M."/>
            <person name="Pursley I."/>
            <person name="Horton D.L."/>
            <person name="Alikhan N.F."/>
            <person name="Baker D."/>
            <person name="Gharbi K."/>
            <person name="Hall N."/>
            <person name="Watson M."/>
            <person name="Adriaenssens E.M."/>
            <person name="Foster-Nyarko E."/>
            <person name="Jarju S."/>
            <person name="Secka A."/>
            <person name="Antonio M."/>
            <person name="Oren A."/>
            <person name="Chaudhuri R.R."/>
            <person name="La Ragione R."/>
            <person name="Hildebrand F."/>
            <person name="Pallen M.J."/>
        </authorList>
    </citation>
    <scope>NUCLEOTIDE SEQUENCE</scope>
    <source>
        <strain evidence="1">CHK187-11901</strain>
    </source>
</reference>
<comment type="caution">
    <text evidence="1">The sequence shown here is derived from an EMBL/GenBank/DDBJ whole genome shotgun (WGS) entry which is preliminary data.</text>
</comment>
<proteinExistence type="predicted"/>
<accession>A0A9D2SVI3</accession>
<evidence type="ECO:0000313" key="2">
    <source>
        <dbReference type="Proteomes" id="UP000823896"/>
    </source>
</evidence>
<organism evidence="1 2">
    <name type="scientific">Candidatus Merdibacter merdavium</name>
    <dbReference type="NCBI Taxonomy" id="2838692"/>
    <lineage>
        <taxon>Bacteria</taxon>
        <taxon>Bacillati</taxon>
        <taxon>Bacillota</taxon>
        <taxon>Erysipelotrichia</taxon>
        <taxon>Erysipelotrichales</taxon>
        <taxon>Erysipelotrichaceae</taxon>
        <taxon>Merdibacter</taxon>
    </lineage>
</organism>
<name>A0A9D2SVI3_9FIRM</name>